<accession>A0AA39J2R7</accession>
<organism evidence="3 4">
    <name type="scientific">Armillaria borealis</name>
    <dbReference type="NCBI Taxonomy" id="47425"/>
    <lineage>
        <taxon>Eukaryota</taxon>
        <taxon>Fungi</taxon>
        <taxon>Dikarya</taxon>
        <taxon>Basidiomycota</taxon>
        <taxon>Agaricomycotina</taxon>
        <taxon>Agaricomycetes</taxon>
        <taxon>Agaricomycetidae</taxon>
        <taxon>Agaricales</taxon>
        <taxon>Marasmiineae</taxon>
        <taxon>Physalacriaceae</taxon>
        <taxon>Armillaria</taxon>
    </lineage>
</organism>
<feature type="signal peptide" evidence="2">
    <location>
        <begin position="1"/>
        <end position="20"/>
    </location>
</feature>
<sequence>MQCKSLVAALLALSIVFVSAAPIPDLPGGADTDVEDVGQVLLPAIDSSLGMPSTGMDEIIAINLVPAIMLFRFLFHASRCTIVSSDHRLLHYVTLSSIDPRPMENRELETRAPVMYSRYQRIMKIVSVSEQLLMTLKSFLSAFLYKTIFGPQVFKNMVGRSNVYIFAETSVRSQFPAQPFMDL</sequence>
<name>A0AA39J2R7_9AGAR</name>
<keyword evidence="1" id="KW-0812">Transmembrane</keyword>
<dbReference type="AlphaFoldDB" id="A0AA39J2R7"/>
<evidence type="ECO:0000256" key="2">
    <source>
        <dbReference type="SAM" id="SignalP"/>
    </source>
</evidence>
<dbReference type="Proteomes" id="UP001175226">
    <property type="component" value="Unassembled WGS sequence"/>
</dbReference>
<evidence type="ECO:0000313" key="4">
    <source>
        <dbReference type="Proteomes" id="UP001175226"/>
    </source>
</evidence>
<dbReference type="EMBL" id="JAUEPT010000066">
    <property type="protein sequence ID" value="KAK0435023.1"/>
    <property type="molecule type" value="Genomic_DNA"/>
</dbReference>
<protein>
    <submittedName>
        <fullName evidence="3">Uncharacterized protein</fullName>
    </submittedName>
</protein>
<keyword evidence="4" id="KW-1185">Reference proteome</keyword>
<feature type="transmembrane region" description="Helical" evidence="1">
    <location>
        <begin position="59"/>
        <end position="75"/>
    </location>
</feature>
<keyword evidence="1" id="KW-1133">Transmembrane helix</keyword>
<evidence type="ECO:0000313" key="3">
    <source>
        <dbReference type="EMBL" id="KAK0435023.1"/>
    </source>
</evidence>
<comment type="caution">
    <text evidence="3">The sequence shown here is derived from an EMBL/GenBank/DDBJ whole genome shotgun (WGS) entry which is preliminary data.</text>
</comment>
<keyword evidence="2" id="KW-0732">Signal</keyword>
<keyword evidence="1" id="KW-0472">Membrane</keyword>
<gene>
    <name evidence="3" type="ORF">EV421DRAFT_1908913</name>
</gene>
<feature type="chain" id="PRO_5041401189" evidence="2">
    <location>
        <begin position="21"/>
        <end position="183"/>
    </location>
</feature>
<proteinExistence type="predicted"/>
<evidence type="ECO:0000256" key="1">
    <source>
        <dbReference type="SAM" id="Phobius"/>
    </source>
</evidence>
<reference evidence="3" key="1">
    <citation type="submission" date="2023-06" db="EMBL/GenBank/DDBJ databases">
        <authorList>
            <consortium name="Lawrence Berkeley National Laboratory"/>
            <person name="Ahrendt S."/>
            <person name="Sahu N."/>
            <person name="Indic B."/>
            <person name="Wong-Bajracharya J."/>
            <person name="Merenyi Z."/>
            <person name="Ke H.-M."/>
            <person name="Monk M."/>
            <person name="Kocsube S."/>
            <person name="Drula E."/>
            <person name="Lipzen A."/>
            <person name="Balint B."/>
            <person name="Henrissat B."/>
            <person name="Andreopoulos B."/>
            <person name="Martin F.M."/>
            <person name="Harder C.B."/>
            <person name="Rigling D."/>
            <person name="Ford K.L."/>
            <person name="Foster G.D."/>
            <person name="Pangilinan J."/>
            <person name="Papanicolaou A."/>
            <person name="Barry K."/>
            <person name="LaButti K."/>
            <person name="Viragh M."/>
            <person name="Koriabine M."/>
            <person name="Yan M."/>
            <person name="Riley R."/>
            <person name="Champramary S."/>
            <person name="Plett K.L."/>
            <person name="Tsai I.J."/>
            <person name="Slot J."/>
            <person name="Sipos G."/>
            <person name="Plett J."/>
            <person name="Nagy L.G."/>
            <person name="Grigoriev I.V."/>
        </authorList>
    </citation>
    <scope>NUCLEOTIDE SEQUENCE</scope>
    <source>
        <strain evidence="3">FPL87.14</strain>
    </source>
</reference>